<dbReference type="InterPro" id="IPR002035">
    <property type="entry name" value="VWF_A"/>
</dbReference>
<dbReference type="CDD" id="cd00198">
    <property type="entry name" value="vWFA"/>
    <property type="match status" value="1"/>
</dbReference>
<dbReference type="SMART" id="SM00327">
    <property type="entry name" value="VWA"/>
    <property type="match status" value="1"/>
</dbReference>
<comment type="caution">
    <text evidence="2">The sequence shown here is derived from an EMBL/GenBank/DDBJ whole genome shotgun (WGS) entry which is preliminary data.</text>
</comment>
<sequence>MSDIDLKLSLLSLHNGQAHPNVSLPVFDISQTCYSKSTLCHVCGCPLDDITEAIITVPCRHRLHHRCLSSNFCLICGSRITGKKSSYPEKRMGRNFDNLRIESRKEIIQALETPRRQLPASMPLPPPIKTRSKLARTLSLSSLRSPRSRPKTKNTYLARPVIPIQPCLSIEVSAESAYVPSQGGPLMAMISLTANYPSDRLPIRLGLDAVILWDISDSISPFFSYSKHVLRQLLTSFNDCDTFGIMTYGPTMSSEIFKPAFATDEVKDMAVETIEGTTASLGDRPGLDRAIRKAIERLNTSRVSNHRYSSIFILTDGNDEFIEHDASRHGISIFSLGIGALQNDPNLFKLSRSGAHGGAYINCDELEALGHVCHYASAGVGFEPFQNIQLEVLLEEGFIAANVITSTECFLSDTIMISKPSLPCYYMLIKGDLAPFETVRVFLQVQVSPTTQLQTIFAEINEMLDRTEEPILAAVIKMSYTHPALPTITQNHEEQELYIYRSEYQIHCTLVTQKYLERVVFLSVQATLLRTMKWHRLENAKQQLKWAEDTLQTRGELCHWVSEMREAVKAARDRVCKTSLQLGFLKDENEITKYEFLDNLSVAGNTEACFPDVYFQLEDLPSPHENDSRIGSYYFNDPAQYVWLGMEKERRGLL</sequence>
<dbReference type="PROSITE" id="PS50234">
    <property type="entry name" value="VWFA"/>
    <property type="match status" value="1"/>
</dbReference>
<evidence type="ECO:0000313" key="3">
    <source>
        <dbReference type="Proteomes" id="UP000186594"/>
    </source>
</evidence>
<dbReference type="InterPro" id="IPR036465">
    <property type="entry name" value="vWFA_dom_sf"/>
</dbReference>
<accession>A0A1U7LUF5</accession>
<dbReference type="SUPFAM" id="SSF53300">
    <property type="entry name" value="vWA-like"/>
    <property type="match status" value="1"/>
</dbReference>
<protein>
    <recommendedName>
        <fullName evidence="1">VWFA domain-containing protein</fullName>
    </recommendedName>
</protein>
<dbReference type="EMBL" id="LXFE01000207">
    <property type="protein sequence ID" value="OLL26297.1"/>
    <property type="molecule type" value="Genomic_DNA"/>
</dbReference>
<dbReference type="OMA" id="TIMISKP"/>
<dbReference type="STRING" id="1198029.A0A1U7LUF5"/>
<dbReference type="Proteomes" id="UP000186594">
    <property type="component" value="Unassembled WGS sequence"/>
</dbReference>
<gene>
    <name evidence="2" type="ORF">NEOLI_001476</name>
</gene>
<dbReference type="AlphaFoldDB" id="A0A1U7LUF5"/>
<reference evidence="2 3" key="1">
    <citation type="submission" date="2016-04" db="EMBL/GenBank/DDBJ databases">
        <title>Evolutionary innovation and constraint leading to complex multicellularity in the Ascomycota.</title>
        <authorList>
            <person name="Cisse O."/>
            <person name="Nguyen A."/>
            <person name="Hewitt D.A."/>
            <person name="Jedd G."/>
            <person name="Stajich J.E."/>
        </authorList>
    </citation>
    <scope>NUCLEOTIDE SEQUENCE [LARGE SCALE GENOMIC DNA]</scope>
    <source>
        <strain evidence="2 3">DAH-3</strain>
    </source>
</reference>
<evidence type="ECO:0000259" key="1">
    <source>
        <dbReference type="PROSITE" id="PS50234"/>
    </source>
</evidence>
<proteinExistence type="predicted"/>
<keyword evidence="3" id="KW-1185">Reference proteome</keyword>
<organism evidence="2 3">
    <name type="scientific">Neolecta irregularis (strain DAH-3)</name>
    <dbReference type="NCBI Taxonomy" id="1198029"/>
    <lineage>
        <taxon>Eukaryota</taxon>
        <taxon>Fungi</taxon>
        <taxon>Dikarya</taxon>
        <taxon>Ascomycota</taxon>
        <taxon>Taphrinomycotina</taxon>
        <taxon>Neolectales</taxon>
        <taxon>Neolectaceae</taxon>
        <taxon>Neolecta</taxon>
    </lineage>
</organism>
<name>A0A1U7LUF5_NEOID</name>
<dbReference type="Pfam" id="PF13768">
    <property type="entry name" value="VWA_3"/>
    <property type="match status" value="1"/>
</dbReference>
<feature type="domain" description="VWFA" evidence="1">
    <location>
        <begin position="208"/>
        <end position="376"/>
    </location>
</feature>
<evidence type="ECO:0000313" key="2">
    <source>
        <dbReference type="EMBL" id="OLL26297.1"/>
    </source>
</evidence>
<dbReference type="Gene3D" id="3.40.50.410">
    <property type="entry name" value="von Willebrand factor, type A domain"/>
    <property type="match status" value="1"/>
</dbReference>